<dbReference type="KEGG" id="aqt:FN924_12290"/>
<evidence type="ECO:0000256" key="2">
    <source>
        <dbReference type="SAM" id="Phobius"/>
    </source>
</evidence>
<dbReference type="PANTHER" id="PTHR35792">
    <property type="entry name" value="GENERAL STRESS PROTEIN"/>
    <property type="match status" value="1"/>
</dbReference>
<dbReference type="PANTHER" id="PTHR35792:SF1">
    <property type="entry name" value="SLL0268 PROTEIN"/>
    <property type="match status" value="1"/>
</dbReference>
<organism evidence="3 4">
    <name type="scientific">Radiobacillus deserti</name>
    <dbReference type="NCBI Taxonomy" id="2594883"/>
    <lineage>
        <taxon>Bacteria</taxon>
        <taxon>Bacillati</taxon>
        <taxon>Bacillota</taxon>
        <taxon>Bacilli</taxon>
        <taxon>Bacillales</taxon>
        <taxon>Bacillaceae</taxon>
        <taxon>Radiobacillus</taxon>
    </lineage>
</organism>
<dbReference type="InterPro" id="IPR052928">
    <property type="entry name" value="Desiccation-related_membrane"/>
</dbReference>
<dbReference type="InterPro" id="IPR024623">
    <property type="entry name" value="YtxH"/>
</dbReference>
<gene>
    <name evidence="3" type="ORF">FN924_12290</name>
</gene>
<dbReference type="Proteomes" id="UP000315215">
    <property type="component" value="Chromosome"/>
</dbReference>
<accession>A0A516KHL7</accession>
<keyword evidence="4" id="KW-1185">Reference proteome</keyword>
<protein>
    <submittedName>
        <fullName evidence="3">YtxH domain-containing protein</fullName>
    </submittedName>
</protein>
<feature type="compositionally biased region" description="Polar residues" evidence="1">
    <location>
        <begin position="99"/>
        <end position="109"/>
    </location>
</feature>
<keyword evidence="2" id="KW-1133">Transmembrane helix</keyword>
<name>A0A516KHL7_9BACI</name>
<evidence type="ECO:0000256" key="1">
    <source>
        <dbReference type="SAM" id="MobiDB-lite"/>
    </source>
</evidence>
<sequence length="133" mass="14823">MSNHNDDMNTKDFLIGSLIGGIVGASVALLFAPKSGKELREDINTGATYVKDKASDWKDVAYDKGTEWKDYAVDASGQFTKNVSEKSQQLGDRVKHTSKTIQDKVNSFRNNEEDTVSEEFTEAVNDLENNRNQ</sequence>
<dbReference type="RefSeq" id="WP_143894906.1">
    <property type="nucleotide sequence ID" value="NZ_CP041666.1"/>
</dbReference>
<feature type="region of interest" description="Disordered" evidence="1">
    <location>
        <begin position="83"/>
        <end position="133"/>
    </location>
</feature>
<feature type="transmembrane region" description="Helical" evidence="2">
    <location>
        <begin position="13"/>
        <end position="32"/>
    </location>
</feature>
<proteinExistence type="predicted"/>
<evidence type="ECO:0000313" key="3">
    <source>
        <dbReference type="EMBL" id="QDP40898.1"/>
    </source>
</evidence>
<evidence type="ECO:0000313" key="4">
    <source>
        <dbReference type="Proteomes" id="UP000315215"/>
    </source>
</evidence>
<keyword evidence="2" id="KW-0812">Transmembrane</keyword>
<reference evidence="3 4" key="1">
    <citation type="submission" date="2019-07" db="EMBL/GenBank/DDBJ databases">
        <authorList>
            <person name="Li J."/>
        </authorList>
    </citation>
    <scope>NUCLEOTIDE SEQUENCE [LARGE SCALE GENOMIC DNA]</scope>
    <source>
        <strain evidence="3 4">TKL69</strain>
    </source>
</reference>
<keyword evidence="2" id="KW-0472">Membrane</keyword>
<dbReference type="Pfam" id="PF12732">
    <property type="entry name" value="YtxH"/>
    <property type="match status" value="1"/>
</dbReference>
<dbReference type="EMBL" id="CP041666">
    <property type="protein sequence ID" value="QDP40898.1"/>
    <property type="molecule type" value="Genomic_DNA"/>
</dbReference>
<dbReference type="AlphaFoldDB" id="A0A516KHL7"/>
<dbReference type="OrthoDB" id="9810874at2"/>